<keyword evidence="3" id="KW-0611">Plant defense</keyword>
<protein>
    <recommendedName>
        <fullName evidence="5">Disease resistance N-terminal domain-containing protein</fullName>
    </recommendedName>
</protein>
<sequence>MDFVDPPESEAPSTSIHRGRHDHNDPAGLENPDMINKEDSIQTMKRILISIWSPYARFLLKWYREDQELQVRLKRSDQVVQKVIQGNEEDMGSTAVSNLNILKSLYHGMFEIDDLRKNSYAITSPSSSSSSVFAGEVEEQVEGLKERLIVFRNFLWLIPNPLLINYQDCVCVFDGAQMIALTIPPFLYVVVCSINDEELTWELGDAFRLLLAGIDNIISELIDEYLETLLMAAASHYDYDDYDDNPSIDEKGLEFLDYLIHKLKLMMWSGNEDGKESFLRCNFMEDLLLFNLKNPIIKEIISLTISTRALIFKVASLVCKSRDFKEEDERIVEYCCFKIPDLLGAVDDIRQKASDLFNHYFFSSRKSWQSSNCPSTTNVLEYVNFIINKLEQLLRSKAHPLNALEPHMEKVNEQLVFLRKLLCDIAQLLGNSHMEFLLTRFKDAAYQAEYVIDSFMATGEGSIWGHKLGLFVVIEDFKILHKELKAAMLTMMTTCDTVIPTISSSSLLQANYYVKGGSKGEIYNMYEFLRVLDLGNVRLGSCADTSDFVNIAKLVHLSSSAADSVNQILEEQRDMSNVRLNVIVVGIVRSCNHGGSGDVLSVRR</sequence>
<dbReference type="GO" id="GO:0006952">
    <property type="term" value="P:defense response"/>
    <property type="evidence" value="ECO:0007669"/>
    <property type="project" value="UniProtKB-KW"/>
</dbReference>
<comment type="caution">
    <text evidence="6">The sequence shown here is derived from an EMBL/GenBank/DDBJ whole genome shotgun (WGS) entry which is preliminary data.</text>
</comment>
<feature type="domain" description="Disease resistance N-terminal" evidence="5">
    <location>
        <begin position="383"/>
        <end position="458"/>
    </location>
</feature>
<name>A0ABD3ATF7_9GENT</name>
<proteinExistence type="predicted"/>
<gene>
    <name evidence="6" type="ORF">ACH5RR_002937</name>
</gene>
<evidence type="ECO:0000256" key="2">
    <source>
        <dbReference type="ARBA" id="ARBA00022741"/>
    </source>
</evidence>
<keyword evidence="2" id="KW-0547">Nucleotide-binding</keyword>
<reference evidence="6 7" key="1">
    <citation type="submission" date="2024-11" db="EMBL/GenBank/DDBJ databases">
        <title>A near-complete genome assembly of Cinchona calisaya.</title>
        <authorList>
            <person name="Lian D.C."/>
            <person name="Zhao X.W."/>
            <person name="Wei L."/>
        </authorList>
    </citation>
    <scope>NUCLEOTIDE SEQUENCE [LARGE SCALE GENOMIC DNA]</scope>
    <source>
        <tissue evidence="6">Nenye</tissue>
    </source>
</reference>
<dbReference type="GO" id="GO:0000166">
    <property type="term" value="F:nucleotide binding"/>
    <property type="evidence" value="ECO:0007669"/>
    <property type="project" value="UniProtKB-KW"/>
</dbReference>
<dbReference type="InterPro" id="IPR041118">
    <property type="entry name" value="Rx_N"/>
</dbReference>
<dbReference type="Gene3D" id="1.20.5.4130">
    <property type="match status" value="1"/>
</dbReference>
<dbReference type="Proteomes" id="UP001630127">
    <property type="component" value="Unassembled WGS sequence"/>
</dbReference>
<evidence type="ECO:0000313" key="6">
    <source>
        <dbReference type="EMBL" id="KAL3534476.1"/>
    </source>
</evidence>
<dbReference type="Pfam" id="PF18052">
    <property type="entry name" value="Rx_N"/>
    <property type="match status" value="1"/>
</dbReference>
<evidence type="ECO:0000256" key="3">
    <source>
        <dbReference type="ARBA" id="ARBA00022821"/>
    </source>
</evidence>
<dbReference type="AlphaFoldDB" id="A0ABD3ATF7"/>
<organism evidence="6 7">
    <name type="scientific">Cinchona calisaya</name>
    <dbReference type="NCBI Taxonomy" id="153742"/>
    <lineage>
        <taxon>Eukaryota</taxon>
        <taxon>Viridiplantae</taxon>
        <taxon>Streptophyta</taxon>
        <taxon>Embryophyta</taxon>
        <taxon>Tracheophyta</taxon>
        <taxon>Spermatophyta</taxon>
        <taxon>Magnoliopsida</taxon>
        <taxon>eudicotyledons</taxon>
        <taxon>Gunneridae</taxon>
        <taxon>Pentapetalae</taxon>
        <taxon>asterids</taxon>
        <taxon>lamiids</taxon>
        <taxon>Gentianales</taxon>
        <taxon>Rubiaceae</taxon>
        <taxon>Cinchonoideae</taxon>
        <taxon>Cinchoneae</taxon>
        <taxon>Cinchona</taxon>
    </lineage>
</organism>
<evidence type="ECO:0000313" key="7">
    <source>
        <dbReference type="Proteomes" id="UP001630127"/>
    </source>
</evidence>
<dbReference type="EMBL" id="JBJUIK010000002">
    <property type="protein sequence ID" value="KAL3534476.1"/>
    <property type="molecule type" value="Genomic_DNA"/>
</dbReference>
<evidence type="ECO:0000259" key="5">
    <source>
        <dbReference type="Pfam" id="PF18052"/>
    </source>
</evidence>
<keyword evidence="7" id="KW-1185">Reference proteome</keyword>
<evidence type="ECO:0000256" key="1">
    <source>
        <dbReference type="ARBA" id="ARBA00022737"/>
    </source>
</evidence>
<feature type="region of interest" description="Disordered" evidence="4">
    <location>
        <begin position="1"/>
        <end position="33"/>
    </location>
</feature>
<accession>A0ABD3ATF7</accession>
<evidence type="ECO:0000256" key="4">
    <source>
        <dbReference type="SAM" id="MobiDB-lite"/>
    </source>
</evidence>
<keyword evidence="1" id="KW-0677">Repeat</keyword>